<evidence type="ECO:0000256" key="2">
    <source>
        <dbReference type="ARBA" id="ARBA00022679"/>
    </source>
</evidence>
<keyword evidence="4" id="KW-0235">DNA replication</keyword>
<evidence type="ECO:0000256" key="1">
    <source>
        <dbReference type="ARBA" id="ARBA00012417"/>
    </source>
</evidence>
<keyword evidence="2 9" id="KW-0808">Transferase</keyword>
<dbReference type="Proteomes" id="UP000642107">
    <property type="component" value="Unassembled WGS sequence"/>
</dbReference>
<dbReference type="SUPFAM" id="SSF48019">
    <property type="entry name" value="post-AAA+ oligomerization domain-like"/>
    <property type="match status" value="1"/>
</dbReference>
<dbReference type="EMBL" id="JACZDF010000006">
    <property type="protein sequence ID" value="MBD9700115.1"/>
    <property type="molecule type" value="Genomic_DNA"/>
</dbReference>
<keyword evidence="10" id="KW-1185">Reference proteome</keyword>
<evidence type="ECO:0000256" key="4">
    <source>
        <dbReference type="ARBA" id="ARBA00022705"/>
    </source>
</evidence>
<dbReference type="Gene3D" id="3.40.50.300">
    <property type="entry name" value="P-loop containing nucleotide triphosphate hydrolases"/>
    <property type="match status" value="1"/>
</dbReference>
<feature type="domain" description="DNA polymerase III delta subunit-like C-terminal" evidence="8">
    <location>
        <begin position="215"/>
        <end position="329"/>
    </location>
</feature>
<keyword evidence="3 9" id="KW-0548">Nucleotidyltransferase</keyword>
<evidence type="ECO:0000256" key="3">
    <source>
        <dbReference type="ARBA" id="ARBA00022695"/>
    </source>
</evidence>
<reference evidence="9 10" key="1">
    <citation type="submission" date="2020-09" db="EMBL/GenBank/DDBJ databases">
        <title>Flavimobilis rhizosphaerae sp. nov., isolated from rhizosphere soil of Spartina alterniflora.</title>
        <authorList>
            <person name="Hanqin C."/>
        </authorList>
    </citation>
    <scope>NUCLEOTIDE SEQUENCE [LARGE SCALE GENOMIC DNA]</scope>
    <source>
        <strain evidence="9 10">GY 10621</strain>
    </source>
</reference>
<evidence type="ECO:0000313" key="10">
    <source>
        <dbReference type="Proteomes" id="UP000642107"/>
    </source>
</evidence>
<dbReference type="PANTHER" id="PTHR34388:SF1">
    <property type="entry name" value="DNA POLYMERASE III SUBUNIT DELTA"/>
    <property type="match status" value="1"/>
</dbReference>
<gene>
    <name evidence="9" type="primary">holA</name>
    <name evidence="9" type="ORF">IGS67_11535</name>
</gene>
<comment type="similarity">
    <text evidence="6">Belongs to the DNA polymerase HolA subunit family.</text>
</comment>
<organism evidence="9 10">
    <name type="scientific">Flavimobilis rhizosphaerae</name>
    <dbReference type="NCBI Taxonomy" id="2775421"/>
    <lineage>
        <taxon>Bacteria</taxon>
        <taxon>Bacillati</taxon>
        <taxon>Actinomycetota</taxon>
        <taxon>Actinomycetes</taxon>
        <taxon>Micrococcales</taxon>
        <taxon>Jonesiaceae</taxon>
        <taxon>Flavimobilis</taxon>
    </lineage>
</organism>
<comment type="catalytic activity">
    <reaction evidence="7">
        <text>DNA(n) + a 2'-deoxyribonucleoside 5'-triphosphate = DNA(n+1) + diphosphate</text>
        <dbReference type="Rhea" id="RHEA:22508"/>
        <dbReference type="Rhea" id="RHEA-COMP:17339"/>
        <dbReference type="Rhea" id="RHEA-COMP:17340"/>
        <dbReference type="ChEBI" id="CHEBI:33019"/>
        <dbReference type="ChEBI" id="CHEBI:61560"/>
        <dbReference type="ChEBI" id="CHEBI:173112"/>
        <dbReference type="EC" id="2.7.7.7"/>
    </reaction>
</comment>
<evidence type="ECO:0000256" key="5">
    <source>
        <dbReference type="ARBA" id="ARBA00022932"/>
    </source>
</evidence>
<proteinExistence type="inferred from homology"/>
<dbReference type="InterPro" id="IPR027417">
    <property type="entry name" value="P-loop_NTPase"/>
</dbReference>
<evidence type="ECO:0000313" key="9">
    <source>
        <dbReference type="EMBL" id="MBD9700115.1"/>
    </source>
</evidence>
<name>A0ABR9DSK4_9MICO</name>
<dbReference type="InterPro" id="IPR005790">
    <property type="entry name" value="DNA_polIII_delta"/>
</dbReference>
<evidence type="ECO:0000256" key="7">
    <source>
        <dbReference type="ARBA" id="ARBA00049244"/>
    </source>
</evidence>
<protein>
    <recommendedName>
        <fullName evidence="1">DNA-directed DNA polymerase</fullName>
        <ecNumber evidence="1">2.7.7.7</ecNumber>
    </recommendedName>
</protein>
<evidence type="ECO:0000256" key="6">
    <source>
        <dbReference type="ARBA" id="ARBA00034754"/>
    </source>
</evidence>
<dbReference type="SUPFAM" id="SSF52540">
    <property type="entry name" value="P-loop containing nucleoside triphosphate hydrolases"/>
    <property type="match status" value="1"/>
</dbReference>
<dbReference type="PANTHER" id="PTHR34388">
    <property type="entry name" value="DNA POLYMERASE III SUBUNIT DELTA"/>
    <property type="match status" value="1"/>
</dbReference>
<dbReference type="RefSeq" id="WP_192281136.1">
    <property type="nucleotide sequence ID" value="NZ_JACZDF010000006.1"/>
</dbReference>
<dbReference type="EC" id="2.7.7.7" evidence="1"/>
<dbReference type="GO" id="GO:0003887">
    <property type="term" value="F:DNA-directed DNA polymerase activity"/>
    <property type="evidence" value="ECO:0007669"/>
    <property type="project" value="UniProtKB-EC"/>
</dbReference>
<accession>A0ABR9DSK4</accession>
<dbReference type="NCBIfam" id="TIGR01128">
    <property type="entry name" value="holA"/>
    <property type="match status" value="1"/>
</dbReference>
<dbReference type="InterPro" id="IPR008921">
    <property type="entry name" value="DNA_pol3_clamp-load_cplx_C"/>
</dbReference>
<comment type="caution">
    <text evidence="9">The sequence shown here is derived from an EMBL/GenBank/DDBJ whole genome shotgun (WGS) entry which is preliminary data.</text>
</comment>
<keyword evidence="5" id="KW-0239">DNA-directed DNA polymerase</keyword>
<sequence length="336" mass="35358">MAARTTSRSSRPVAGVAWDEVALAPVVLVHGAEHVLVERAVQRLRSLAREAQPELEVVEVEASTYQAGMLAVETSPSLFAEHRLVLVRGAEALTDALITDVLAYVGTPAADVWLVVEHRGGQRGKKLLDGLRQAGVPVAACEPIKKDSDKASFVSAEFRRGGRRVEAGAVRALVEALGTDLRELASACDQLMADTTGTVTEATVSTYYGGRVEATGFRVADAAVAGERAQAVALLRHALATGVDPVPIVAVLALKLRQLAKVAAMRGRGGVSASELGLAPWQVDRARKDLQRWTPEGLAAAITAVADADAEVKGQGRDPVFAVERAVLRICAASRG</sequence>
<evidence type="ECO:0000259" key="8">
    <source>
        <dbReference type="Pfam" id="PF21694"/>
    </source>
</evidence>
<dbReference type="Pfam" id="PF21694">
    <property type="entry name" value="DNA_pol3_delta_C"/>
    <property type="match status" value="1"/>
</dbReference>
<dbReference type="Gene3D" id="1.20.272.10">
    <property type="match status" value="1"/>
</dbReference>
<dbReference type="InterPro" id="IPR048466">
    <property type="entry name" value="DNA_pol3_delta-like_C"/>
</dbReference>